<dbReference type="InterPro" id="IPR047937">
    <property type="entry name" value="Eex_IncN-like"/>
</dbReference>
<gene>
    <name evidence="2" type="ORF">SAMN04488050_11579</name>
</gene>
<dbReference type="OrthoDB" id="7860510at2"/>
<proteinExistence type="predicted"/>
<evidence type="ECO:0000313" key="2">
    <source>
        <dbReference type="EMBL" id="SFT21532.1"/>
    </source>
</evidence>
<reference evidence="3" key="1">
    <citation type="submission" date="2016-10" db="EMBL/GenBank/DDBJ databases">
        <authorList>
            <person name="Varghese N."/>
            <person name="Submissions S."/>
        </authorList>
    </citation>
    <scope>NUCLEOTIDE SEQUENCE [LARGE SCALE GENOMIC DNA]</scope>
    <source>
        <strain evidence="3">DSM 26894</strain>
    </source>
</reference>
<feature type="region of interest" description="Disordered" evidence="1">
    <location>
        <begin position="65"/>
        <end position="86"/>
    </location>
</feature>
<protein>
    <recommendedName>
        <fullName evidence="4">EexN family lipoprotein</fullName>
    </recommendedName>
</protein>
<evidence type="ECO:0000313" key="3">
    <source>
        <dbReference type="Proteomes" id="UP000199392"/>
    </source>
</evidence>
<organism evidence="2 3">
    <name type="scientific">Alloyangia pacifica</name>
    <dbReference type="NCBI Taxonomy" id="311180"/>
    <lineage>
        <taxon>Bacteria</taxon>
        <taxon>Pseudomonadati</taxon>
        <taxon>Pseudomonadota</taxon>
        <taxon>Alphaproteobacteria</taxon>
        <taxon>Rhodobacterales</taxon>
        <taxon>Roseobacteraceae</taxon>
        <taxon>Alloyangia</taxon>
    </lineage>
</organism>
<name>A0A1I6W6F7_9RHOB</name>
<sequence length="86" mass="9529">MKRPIPMLAALVATAFVAGCQEDENQTVEYFSENPDARAEMLESCEVSDRAFEDANCVNAEQAELEGLHEKESEAAERLFGEPSFD</sequence>
<dbReference type="PROSITE" id="PS51257">
    <property type="entry name" value="PROKAR_LIPOPROTEIN"/>
    <property type="match status" value="1"/>
</dbReference>
<evidence type="ECO:0000256" key="1">
    <source>
        <dbReference type="SAM" id="MobiDB-lite"/>
    </source>
</evidence>
<dbReference type="Proteomes" id="UP000199392">
    <property type="component" value="Unassembled WGS sequence"/>
</dbReference>
<dbReference type="NCBIfam" id="NF033894">
    <property type="entry name" value="Eex_IncN"/>
    <property type="match status" value="1"/>
</dbReference>
<dbReference type="EMBL" id="FOZW01000015">
    <property type="protein sequence ID" value="SFT21532.1"/>
    <property type="molecule type" value="Genomic_DNA"/>
</dbReference>
<accession>A0A1I6W6F7</accession>
<dbReference type="AlphaFoldDB" id="A0A1I6W6F7"/>
<evidence type="ECO:0008006" key="4">
    <source>
        <dbReference type="Google" id="ProtNLM"/>
    </source>
</evidence>
<dbReference type="RefSeq" id="WP_092430661.1">
    <property type="nucleotide sequence ID" value="NZ_FNCL01000021.1"/>
</dbReference>
<feature type="compositionally biased region" description="Basic and acidic residues" evidence="1">
    <location>
        <begin position="66"/>
        <end position="80"/>
    </location>
</feature>
<keyword evidence="3" id="KW-1185">Reference proteome</keyword>
<dbReference type="STRING" id="311180.SAMN04488050_11579"/>